<dbReference type="AlphaFoldDB" id="A0A177B0U8"/>
<dbReference type="GO" id="GO:0005739">
    <property type="term" value="C:mitochondrion"/>
    <property type="evidence" value="ECO:0007669"/>
    <property type="project" value="TreeGrafter"/>
</dbReference>
<dbReference type="Proteomes" id="UP000078046">
    <property type="component" value="Unassembled WGS sequence"/>
</dbReference>
<dbReference type="InterPro" id="IPR029033">
    <property type="entry name" value="His_PPase_superfam"/>
</dbReference>
<dbReference type="PANTHER" id="PTHR20935">
    <property type="entry name" value="PHOSPHOGLYCERATE MUTASE-RELATED"/>
    <property type="match status" value="1"/>
</dbReference>
<sequence>MLKYAVLPASCSIFLKHLNIHADDTESIKNAWNENWDRKKNETSDIPRYRHIYLVRHGQYEYSKYPYKLTSLGKKQANLVGKRLSQYVDKFDKVYHSTMVRAKETCGIIEKEILQKNEAVACNLLEEGYPVPPEPPIFPDESDRHYYVNGQRIETAFRNYFSRPAEGRRVSNELIVCHANVIRYFICRLLQVNPNAWLRMCLSNCSITRVTICANGRIIIRHIGEDSFFNKQNISLN</sequence>
<dbReference type="CDD" id="cd07067">
    <property type="entry name" value="HP_PGM_like"/>
    <property type="match status" value="1"/>
</dbReference>
<dbReference type="SUPFAM" id="SSF53254">
    <property type="entry name" value="Phosphoglycerate mutase-like"/>
    <property type="match status" value="1"/>
</dbReference>
<dbReference type="Pfam" id="PF00300">
    <property type="entry name" value="His_Phos_1"/>
    <property type="match status" value="2"/>
</dbReference>
<evidence type="ECO:0000256" key="3">
    <source>
        <dbReference type="ARBA" id="ARBA00022801"/>
    </source>
</evidence>
<proteinExistence type="inferred from homology"/>
<dbReference type="InterPro" id="IPR051021">
    <property type="entry name" value="Mito_Ser/Thr_phosphatase"/>
</dbReference>
<gene>
    <name evidence="6" type="ORF">A3Q56_05008</name>
</gene>
<dbReference type="InterPro" id="IPR013078">
    <property type="entry name" value="His_Pase_superF_clade-1"/>
</dbReference>
<dbReference type="SMART" id="SM00855">
    <property type="entry name" value="PGAM"/>
    <property type="match status" value="1"/>
</dbReference>
<keyword evidence="3" id="KW-0378">Hydrolase</keyword>
<evidence type="ECO:0000256" key="4">
    <source>
        <dbReference type="ARBA" id="ARBA00039765"/>
    </source>
</evidence>
<dbReference type="GO" id="GO:0090141">
    <property type="term" value="P:positive regulation of mitochondrial fission"/>
    <property type="evidence" value="ECO:0007669"/>
    <property type="project" value="TreeGrafter"/>
</dbReference>
<evidence type="ECO:0000313" key="7">
    <source>
        <dbReference type="Proteomes" id="UP000078046"/>
    </source>
</evidence>
<dbReference type="PANTHER" id="PTHR20935:SF0">
    <property type="entry name" value="SERINE_THREONINE-PROTEIN PHOSPHATASE PGAM5, MITOCHONDRIAL"/>
    <property type="match status" value="1"/>
</dbReference>
<evidence type="ECO:0000256" key="5">
    <source>
        <dbReference type="ARBA" id="ARBA00040722"/>
    </source>
</evidence>
<evidence type="ECO:0000256" key="2">
    <source>
        <dbReference type="ARBA" id="ARBA00013081"/>
    </source>
</evidence>
<reference evidence="6 7" key="1">
    <citation type="submission" date="2016-04" db="EMBL/GenBank/DDBJ databases">
        <title>The genome of Intoshia linei affirms orthonectids as highly simplified spiralians.</title>
        <authorList>
            <person name="Mikhailov K.V."/>
            <person name="Slusarev G.S."/>
            <person name="Nikitin M.A."/>
            <person name="Logacheva M.D."/>
            <person name="Penin A."/>
            <person name="Aleoshin V."/>
            <person name="Panchin Y.V."/>
        </authorList>
    </citation>
    <scope>NUCLEOTIDE SEQUENCE [LARGE SCALE GENOMIC DNA]</scope>
    <source>
        <strain evidence="6">Intl2013</strain>
        <tissue evidence="6">Whole animal</tissue>
    </source>
</reference>
<evidence type="ECO:0000313" key="6">
    <source>
        <dbReference type="EMBL" id="OAF67261.1"/>
    </source>
</evidence>
<dbReference type="Gene3D" id="3.40.50.1240">
    <property type="entry name" value="Phosphoglycerate mutase-like"/>
    <property type="match status" value="1"/>
</dbReference>
<dbReference type="GO" id="GO:0004722">
    <property type="term" value="F:protein serine/threonine phosphatase activity"/>
    <property type="evidence" value="ECO:0007669"/>
    <property type="project" value="UniProtKB-EC"/>
</dbReference>
<dbReference type="EMBL" id="LWCA01000706">
    <property type="protein sequence ID" value="OAF67261.1"/>
    <property type="molecule type" value="Genomic_DNA"/>
</dbReference>
<comment type="caution">
    <text evidence="6">The sequence shown here is derived from an EMBL/GenBank/DDBJ whole genome shotgun (WGS) entry which is preliminary data.</text>
</comment>
<accession>A0A177B0U8</accession>
<dbReference type="EC" id="3.1.3.16" evidence="2"/>
<evidence type="ECO:0000256" key="1">
    <source>
        <dbReference type="ARBA" id="ARBA00006717"/>
    </source>
</evidence>
<dbReference type="OrthoDB" id="2118094at2759"/>
<organism evidence="6 7">
    <name type="scientific">Intoshia linei</name>
    <dbReference type="NCBI Taxonomy" id="1819745"/>
    <lineage>
        <taxon>Eukaryota</taxon>
        <taxon>Metazoa</taxon>
        <taxon>Spiralia</taxon>
        <taxon>Lophotrochozoa</taxon>
        <taxon>Mesozoa</taxon>
        <taxon>Orthonectida</taxon>
        <taxon>Rhopaluridae</taxon>
        <taxon>Intoshia</taxon>
    </lineage>
</organism>
<protein>
    <recommendedName>
        <fullName evidence="4">Serine/threonine-protein phosphatase PGAM5, mitochondrial</fullName>
        <ecNumber evidence="2">3.1.3.16</ecNumber>
    </recommendedName>
    <alternativeName>
        <fullName evidence="5">Serine/threonine-protein phosphatase Pgam5, mitochondrial</fullName>
    </alternativeName>
</protein>
<name>A0A177B0U8_9BILA</name>
<comment type="similarity">
    <text evidence="1">Belongs to the phosphoglycerate mutase family. BPG-dependent PGAM subfamily.</text>
</comment>
<keyword evidence="7" id="KW-1185">Reference proteome</keyword>